<comment type="caution">
    <text evidence="2">The sequence shown here is derived from an EMBL/GenBank/DDBJ whole genome shotgun (WGS) entry which is preliminary data.</text>
</comment>
<dbReference type="AlphaFoldDB" id="A0A9P5ZCF7"/>
<protein>
    <submittedName>
        <fullName evidence="2">Uncharacterized protein</fullName>
    </submittedName>
</protein>
<feature type="signal peptide" evidence="1">
    <location>
        <begin position="1"/>
        <end position="24"/>
    </location>
</feature>
<feature type="chain" id="PRO_5040309550" evidence="1">
    <location>
        <begin position="25"/>
        <end position="164"/>
    </location>
</feature>
<dbReference type="Proteomes" id="UP000807469">
    <property type="component" value="Unassembled WGS sequence"/>
</dbReference>
<evidence type="ECO:0000313" key="2">
    <source>
        <dbReference type="EMBL" id="KAF9483391.1"/>
    </source>
</evidence>
<organism evidence="2 3">
    <name type="scientific">Pholiota conissans</name>
    <dbReference type="NCBI Taxonomy" id="109636"/>
    <lineage>
        <taxon>Eukaryota</taxon>
        <taxon>Fungi</taxon>
        <taxon>Dikarya</taxon>
        <taxon>Basidiomycota</taxon>
        <taxon>Agaricomycotina</taxon>
        <taxon>Agaricomycetes</taxon>
        <taxon>Agaricomycetidae</taxon>
        <taxon>Agaricales</taxon>
        <taxon>Agaricineae</taxon>
        <taxon>Strophariaceae</taxon>
        <taxon>Pholiota</taxon>
    </lineage>
</organism>
<keyword evidence="1" id="KW-0732">Signal</keyword>
<accession>A0A9P5ZCF7</accession>
<evidence type="ECO:0000313" key="3">
    <source>
        <dbReference type="Proteomes" id="UP000807469"/>
    </source>
</evidence>
<gene>
    <name evidence="2" type="ORF">BDN70DRAFT_799913</name>
</gene>
<name>A0A9P5ZCF7_9AGAR</name>
<proteinExistence type="predicted"/>
<sequence>MQRFSRIFTSSLLLIATLVSLASSSTPSITSPSNGTSINPGDKFTFSYHSIADYGTSSYNYTVWLFTTPPSAFVPFKDYASGYYFGRYASPNYPGNPNPSNPPPATLTMPNFARLRRGVGSGSHARNATVYLAVLEEYITGESLGYRISLVYNHIFYNGTYVVH</sequence>
<evidence type="ECO:0000256" key="1">
    <source>
        <dbReference type="SAM" id="SignalP"/>
    </source>
</evidence>
<reference evidence="2" key="1">
    <citation type="submission" date="2020-11" db="EMBL/GenBank/DDBJ databases">
        <authorList>
            <consortium name="DOE Joint Genome Institute"/>
            <person name="Ahrendt S."/>
            <person name="Riley R."/>
            <person name="Andreopoulos W."/>
            <person name="Labutti K."/>
            <person name="Pangilinan J."/>
            <person name="Ruiz-Duenas F.J."/>
            <person name="Barrasa J.M."/>
            <person name="Sanchez-Garcia M."/>
            <person name="Camarero S."/>
            <person name="Miyauchi S."/>
            <person name="Serrano A."/>
            <person name="Linde D."/>
            <person name="Babiker R."/>
            <person name="Drula E."/>
            <person name="Ayuso-Fernandez I."/>
            <person name="Pacheco R."/>
            <person name="Padilla G."/>
            <person name="Ferreira P."/>
            <person name="Barriuso J."/>
            <person name="Kellner H."/>
            <person name="Castanera R."/>
            <person name="Alfaro M."/>
            <person name="Ramirez L."/>
            <person name="Pisabarro A.G."/>
            <person name="Kuo A."/>
            <person name="Tritt A."/>
            <person name="Lipzen A."/>
            <person name="He G."/>
            <person name="Yan M."/>
            <person name="Ng V."/>
            <person name="Cullen D."/>
            <person name="Martin F."/>
            <person name="Rosso M.-N."/>
            <person name="Henrissat B."/>
            <person name="Hibbett D."/>
            <person name="Martinez A.T."/>
            <person name="Grigoriev I.V."/>
        </authorList>
    </citation>
    <scope>NUCLEOTIDE SEQUENCE</scope>
    <source>
        <strain evidence="2">CIRM-BRFM 674</strain>
    </source>
</reference>
<dbReference type="OrthoDB" id="3944184at2759"/>
<keyword evidence="3" id="KW-1185">Reference proteome</keyword>
<dbReference type="EMBL" id="MU155154">
    <property type="protein sequence ID" value="KAF9483391.1"/>
    <property type="molecule type" value="Genomic_DNA"/>
</dbReference>